<name>A0A2S5CHQ4_9GAMM</name>
<evidence type="ECO:0000259" key="1">
    <source>
        <dbReference type="PROSITE" id="PS51186"/>
    </source>
</evidence>
<dbReference type="Proteomes" id="UP000237423">
    <property type="component" value="Unassembled WGS sequence"/>
</dbReference>
<dbReference type="CDD" id="cd04301">
    <property type="entry name" value="NAT_SF"/>
    <property type="match status" value="1"/>
</dbReference>
<dbReference type="InterPro" id="IPR016181">
    <property type="entry name" value="Acyl_CoA_acyltransferase"/>
</dbReference>
<dbReference type="GO" id="GO:0016747">
    <property type="term" value="F:acyltransferase activity, transferring groups other than amino-acyl groups"/>
    <property type="evidence" value="ECO:0007669"/>
    <property type="project" value="InterPro"/>
</dbReference>
<proteinExistence type="predicted"/>
<accession>A0A2S5CHQ4</accession>
<reference evidence="2 3" key="1">
    <citation type="submission" date="2017-11" db="EMBL/GenBank/DDBJ databases">
        <title>Draft Genome Sequence of Methylobacter psychrotolerans Sph1T, an Obligate Methanotroph from Low-Temperature Environments.</title>
        <authorList>
            <person name="Oshkin I.Y."/>
            <person name="Miroshnikov K."/>
            <person name="Belova S.E."/>
            <person name="Korzhenkov A."/>
            <person name="Toshchakov S.V."/>
            <person name="Dedysh S.N."/>
        </authorList>
    </citation>
    <scope>NUCLEOTIDE SEQUENCE [LARGE SCALE GENOMIC DNA]</scope>
    <source>
        <strain evidence="2 3">Sph1</strain>
    </source>
</reference>
<dbReference type="InterPro" id="IPR000182">
    <property type="entry name" value="GNAT_dom"/>
</dbReference>
<keyword evidence="2" id="KW-0808">Transferase</keyword>
<dbReference type="SUPFAM" id="SSF55729">
    <property type="entry name" value="Acyl-CoA N-acyltransferases (Nat)"/>
    <property type="match status" value="1"/>
</dbReference>
<feature type="domain" description="N-acetyltransferase" evidence="1">
    <location>
        <begin position="21"/>
        <end position="160"/>
    </location>
</feature>
<evidence type="ECO:0000313" key="2">
    <source>
        <dbReference type="EMBL" id="POZ50262.1"/>
    </source>
</evidence>
<comment type="caution">
    <text evidence="2">The sequence shown here is derived from an EMBL/GenBank/DDBJ whole genome shotgun (WGS) entry which is preliminary data.</text>
</comment>
<dbReference type="PROSITE" id="PS51186">
    <property type="entry name" value="GNAT"/>
    <property type="match status" value="1"/>
</dbReference>
<dbReference type="RefSeq" id="WP_211299278.1">
    <property type="nucleotide sequence ID" value="NZ_PGFZ01000013.1"/>
</dbReference>
<sequence length="160" mass="17555">MTTGRITFSRAGLGDVGTIAVMVGELLEEIMSASGTQAFNFNRAETDARLTEFISQDQYIVFIAQSEEAGAVGFVSLYKSLALYAEGYFGTIAECYVRPKYRSQSIGRGLLAQAKAYALNQGWQRLEVTTPPLPPFDRTLAFYGREGFNVAGGRKMKVLL</sequence>
<dbReference type="Gene3D" id="3.40.630.30">
    <property type="match status" value="1"/>
</dbReference>
<dbReference type="EMBL" id="PGFZ01000013">
    <property type="protein sequence ID" value="POZ50262.1"/>
    <property type="molecule type" value="Genomic_DNA"/>
</dbReference>
<dbReference type="AlphaFoldDB" id="A0A2S5CHQ4"/>
<organism evidence="2 3">
    <name type="scientific">Methylovulum psychrotolerans</name>
    <dbReference type="NCBI Taxonomy" id="1704499"/>
    <lineage>
        <taxon>Bacteria</taxon>
        <taxon>Pseudomonadati</taxon>
        <taxon>Pseudomonadota</taxon>
        <taxon>Gammaproteobacteria</taxon>
        <taxon>Methylococcales</taxon>
        <taxon>Methylococcaceae</taxon>
        <taxon>Methylovulum</taxon>
    </lineage>
</organism>
<gene>
    <name evidence="2" type="ORF">AADEFJLK_04012</name>
</gene>
<dbReference type="Pfam" id="PF00583">
    <property type="entry name" value="Acetyltransf_1"/>
    <property type="match status" value="1"/>
</dbReference>
<evidence type="ECO:0000313" key="3">
    <source>
        <dbReference type="Proteomes" id="UP000237423"/>
    </source>
</evidence>
<protein>
    <submittedName>
        <fullName evidence="2">N-acetyltransferase</fullName>
    </submittedName>
</protein>